<proteinExistence type="predicted"/>
<gene>
    <name evidence="3" type="ORF">HK57_00082</name>
</gene>
<dbReference type="GO" id="GO:0032259">
    <property type="term" value="P:methylation"/>
    <property type="evidence" value="ECO:0007669"/>
    <property type="project" value="UniProtKB-KW"/>
</dbReference>
<dbReference type="InterPro" id="IPR025714">
    <property type="entry name" value="Methyltranfer_dom"/>
</dbReference>
<organism evidence="3 4">
    <name type="scientific">Aspergillus ustus</name>
    <dbReference type="NCBI Taxonomy" id="40382"/>
    <lineage>
        <taxon>Eukaryota</taxon>
        <taxon>Fungi</taxon>
        <taxon>Dikarya</taxon>
        <taxon>Ascomycota</taxon>
        <taxon>Pezizomycotina</taxon>
        <taxon>Eurotiomycetes</taxon>
        <taxon>Eurotiomycetidae</taxon>
        <taxon>Eurotiales</taxon>
        <taxon>Aspergillaceae</taxon>
        <taxon>Aspergillus</taxon>
        <taxon>Aspergillus subgen. Nidulantes</taxon>
    </lineage>
</organism>
<sequence length="286" mass="31258">MATTSGNNSYKQSYSSQTVATQQTRTAESEAAFLLPYIKKTDSILDVGCGPGTITCGLAKYASEGRTTGIDISANVLQRARTAADNAKLLNEGPGSIWFEEGNILEGLAYPDNTFDVVFCAHTLGYMPPPDLPLKAITEMRRVLKPGGILAVCDTVEQHFYPRSVGLELDRLWVGNFGRAVLKGYDGVDLSPAVMPALFRRAGFDVDGDKVRIGTGSSVFTGAETREWLAKRAESQLQPGDALYRSWREAGITDEEIQQALQASKKWAETEDAWYAALQCQMLAWK</sequence>
<name>A0A0C1E5H2_ASPUT</name>
<dbReference type="CDD" id="cd02440">
    <property type="entry name" value="AdoMet_MTases"/>
    <property type="match status" value="1"/>
</dbReference>
<dbReference type="PANTHER" id="PTHR43591:SF24">
    <property type="entry name" value="2-METHOXY-6-POLYPRENYL-1,4-BENZOQUINOL METHYLASE, MITOCHONDRIAL"/>
    <property type="match status" value="1"/>
</dbReference>
<feature type="domain" description="Methyltransferase" evidence="2">
    <location>
        <begin position="39"/>
        <end position="156"/>
    </location>
</feature>
<accession>A0A0C1E5H2</accession>
<dbReference type="Proteomes" id="UP000053475">
    <property type="component" value="Unassembled WGS sequence"/>
</dbReference>
<evidence type="ECO:0000313" key="4">
    <source>
        <dbReference type="Proteomes" id="UP000053475"/>
    </source>
</evidence>
<dbReference type="Gene3D" id="3.40.50.150">
    <property type="entry name" value="Vaccinia Virus protein VP39"/>
    <property type="match status" value="1"/>
</dbReference>
<dbReference type="AlphaFoldDB" id="A0A0C1E5H2"/>
<evidence type="ECO:0000259" key="2">
    <source>
        <dbReference type="Pfam" id="PF13847"/>
    </source>
</evidence>
<comment type="caution">
    <text evidence="3">The sequence shown here is derived from an EMBL/GenBank/DDBJ whole genome shotgun (WGS) entry which is preliminary data.</text>
</comment>
<keyword evidence="3" id="KW-0489">Methyltransferase</keyword>
<evidence type="ECO:0000256" key="1">
    <source>
        <dbReference type="SAM" id="MobiDB-lite"/>
    </source>
</evidence>
<evidence type="ECO:0000313" key="3">
    <source>
        <dbReference type="EMBL" id="KIA75438.1"/>
    </source>
</evidence>
<feature type="region of interest" description="Disordered" evidence="1">
    <location>
        <begin position="1"/>
        <end position="21"/>
    </location>
</feature>
<dbReference type="SUPFAM" id="SSF53335">
    <property type="entry name" value="S-adenosyl-L-methionine-dependent methyltransferases"/>
    <property type="match status" value="1"/>
</dbReference>
<dbReference type="PANTHER" id="PTHR43591">
    <property type="entry name" value="METHYLTRANSFERASE"/>
    <property type="match status" value="1"/>
</dbReference>
<keyword evidence="3" id="KW-0808">Transferase</keyword>
<protein>
    <submittedName>
        <fullName evidence="3">Arsenite methyltransferase</fullName>
    </submittedName>
</protein>
<keyword evidence="4" id="KW-1185">Reference proteome</keyword>
<dbReference type="GO" id="GO:0008168">
    <property type="term" value="F:methyltransferase activity"/>
    <property type="evidence" value="ECO:0007669"/>
    <property type="project" value="UniProtKB-KW"/>
</dbReference>
<dbReference type="InterPro" id="IPR029063">
    <property type="entry name" value="SAM-dependent_MTases_sf"/>
</dbReference>
<reference evidence="3 4" key="1">
    <citation type="submission" date="2014-11" db="EMBL/GenBank/DDBJ databases">
        <title>Genomics derived discovery of secondary metabolites biosynthetic gene clusters in Aspergillus ustus.</title>
        <authorList>
            <person name="Pi B."/>
            <person name="Dai F."/>
            <person name="Song X."/>
            <person name="Zhu C."/>
            <person name="Li H."/>
            <person name="Yu D."/>
        </authorList>
    </citation>
    <scope>NUCLEOTIDE SEQUENCE [LARGE SCALE GENOMIC DNA]</scope>
    <source>
        <strain evidence="3 4">3.3904</strain>
    </source>
</reference>
<dbReference type="EMBL" id="JOMC01000154">
    <property type="protein sequence ID" value="KIA75438.1"/>
    <property type="molecule type" value="Genomic_DNA"/>
</dbReference>
<dbReference type="Pfam" id="PF13847">
    <property type="entry name" value="Methyltransf_31"/>
    <property type="match status" value="1"/>
</dbReference>